<dbReference type="GeneID" id="40314438"/>
<dbReference type="InterPro" id="IPR055323">
    <property type="entry name" value="C57A10.07/YOR238W"/>
</dbReference>
<evidence type="ECO:0000313" key="2">
    <source>
        <dbReference type="EMBL" id="RNF26961.1"/>
    </source>
</evidence>
<feature type="signal peptide" evidence="1">
    <location>
        <begin position="1"/>
        <end position="24"/>
    </location>
</feature>
<evidence type="ECO:0000313" key="3">
    <source>
        <dbReference type="Proteomes" id="UP000284403"/>
    </source>
</evidence>
<keyword evidence="1" id="KW-0732">Signal</keyword>
<gene>
    <name evidence="2" type="ORF">Tco025E_00827</name>
</gene>
<evidence type="ECO:0000256" key="1">
    <source>
        <dbReference type="SAM" id="SignalP"/>
    </source>
</evidence>
<feature type="chain" id="PRO_5018540013" evidence="1">
    <location>
        <begin position="25"/>
        <end position="309"/>
    </location>
</feature>
<dbReference type="Proteomes" id="UP000284403">
    <property type="component" value="Unassembled WGS sequence"/>
</dbReference>
<dbReference type="PANTHER" id="PTHR28110:SF1">
    <property type="entry name" value="TRANSMEMBRANE PROTEIN"/>
    <property type="match status" value="1"/>
</dbReference>
<dbReference type="RefSeq" id="XP_029232167.1">
    <property type="nucleotide sequence ID" value="XM_029367767.1"/>
</dbReference>
<organism evidence="2 3">
    <name type="scientific">Trypanosoma conorhini</name>
    <dbReference type="NCBI Taxonomy" id="83891"/>
    <lineage>
        <taxon>Eukaryota</taxon>
        <taxon>Discoba</taxon>
        <taxon>Euglenozoa</taxon>
        <taxon>Kinetoplastea</taxon>
        <taxon>Metakinetoplastina</taxon>
        <taxon>Trypanosomatida</taxon>
        <taxon>Trypanosomatidae</taxon>
        <taxon>Trypanosoma</taxon>
    </lineage>
</organism>
<proteinExistence type="predicted"/>
<dbReference type="EMBL" id="MKKU01000022">
    <property type="protein sequence ID" value="RNF26961.1"/>
    <property type="molecule type" value="Genomic_DNA"/>
</dbReference>
<protein>
    <submittedName>
        <fullName evidence="2">Uncharacterized protein</fullName>
    </submittedName>
</protein>
<reference evidence="2 3" key="1">
    <citation type="journal article" date="2018" name="BMC Genomics">
        <title>Genomic comparison of Trypanosoma conorhini and Trypanosoma rangeli to Trypanosoma cruzi strains of high and low virulence.</title>
        <authorList>
            <person name="Bradwell K.R."/>
            <person name="Koparde V.N."/>
            <person name="Matveyev A.V."/>
            <person name="Serrano M.G."/>
            <person name="Alves J.M."/>
            <person name="Parikh H."/>
            <person name="Huang B."/>
            <person name="Lee V."/>
            <person name="Espinosa-Alvarez O."/>
            <person name="Ortiz P.A."/>
            <person name="Costa-Martins A.G."/>
            <person name="Teixeira M.M."/>
            <person name="Buck G.A."/>
        </authorList>
    </citation>
    <scope>NUCLEOTIDE SEQUENCE [LARGE SCALE GENOMIC DNA]</scope>
    <source>
        <strain evidence="2 3">025E</strain>
    </source>
</reference>
<dbReference type="AlphaFoldDB" id="A0A3R7LES0"/>
<dbReference type="GO" id="GO:0005737">
    <property type="term" value="C:cytoplasm"/>
    <property type="evidence" value="ECO:0007669"/>
    <property type="project" value="TreeGrafter"/>
</dbReference>
<dbReference type="PANTHER" id="PTHR28110">
    <property type="entry name" value="TRANSMEMBRANE PROTEIN"/>
    <property type="match status" value="1"/>
</dbReference>
<name>A0A3R7LES0_9TRYP</name>
<accession>A0A3R7LES0</accession>
<dbReference type="OrthoDB" id="4347at2759"/>
<comment type="caution">
    <text evidence="2">The sequence shown here is derived from an EMBL/GenBank/DDBJ whole genome shotgun (WGS) entry which is preliminary data.</text>
</comment>
<sequence length="309" mass="35655">MRRYSRRWRFLALLVALIYVICFALEKQEPGKIEAVTRIPQKPQYVNPTYRNVRTLIMVPGHGVLKSLSASDWKNQSNWSFEKHQLRDGVVLPFCFASHIRRALVLLKKQLNSSIIIFSGGQTSASAGPRSEALSYYILAEETNLFGLFNSAAQVRSVLENHVFTEEFARDSFENLLFSIARFYEVTRHFPDSIIVVGWKHKRERFVKYHREALRYPAEKFSYIGLDFEDAAPFVRDVEPYRLALPYSDAKALSFVNKDIYLCNAGKLTKDKRNPHFRVAPYEASCPSLLPLLQYCGPHLIDKSRVPWG</sequence>
<keyword evidence="3" id="KW-1185">Reference proteome</keyword>